<dbReference type="PROSITE" id="PS51163">
    <property type="entry name" value="YRDC"/>
    <property type="match status" value="1"/>
</dbReference>
<dbReference type="GO" id="GO:0061710">
    <property type="term" value="F:L-threonylcarbamoyladenylate synthase"/>
    <property type="evidence" value="ECO:0007669"/>
    <property type="project" value="UniProtKB-EC"/>
</dbReference>
<feature type="binding site" evidence="15">
    <location>
        <position position="170"/>
    </location>
    <ligand>
        <name>ATP</name>
        <dbReference type="ChEBI" id="CHEBI:30616"/>
    </ligand>
</feature>
<dbReference type="Pfam" id="PF01300">
    <property type="entry name" value="Sua5_yciO_yrdC"/>
    <property type="match status" value="1"/>
</dbReference>
<dbReference type="GO" id="GO:0002949">
    <property type="term" value="P:tRNA threonylcarbamoyladenosine modification"/>
    <property type="evidence" value="ECO:0007669"/>
    <property type="project" value="UniProtKB-ARBA"/>
</dbReference>
<name>A0A9P6AV86_9AGAM</name>
<dbReference type="GO" id="GO:0003725">
    <property type="term" value="F:double-stranded RNA binding"/>
    <property type="evidence" value="ECO:0007669"/>
    <property type="project" value="UniProtKB-UniRule"/>
</dbReference>
<evidence type="ECO:0000256" key="12">
    <source>
        <dbReference type="ARBA" id="ARBA00048366"/>
    </source>
</evidence>
<dbReference type="Pfam" id="PF03481">
    <property type="entry name" value="Sua5_C"/>
    <property type="match status" value="1"/>
</dbReference>
<comment type="catalytic activity">
    <reaction evidence="12 14">
        <text>L-threonine + hydrogencarbonate + ATP = L-threonylcarbamoyladenylate + diphosphate + H2O</text>
        <dbReference type="Rhea" id="RHEA:36407"/>
        <dbReference type="ChEBI" id="CHEBI:15377"/>
        <dbReference type="ChEBI" id="CHEBI:17544"/>
        <dbReference type="ChEBI" id="CHEBI:30616"/>
        <dbReference type="ChEBI" id="CHEBI:33019"/>
        <dbReference type="ChEBI" id="CHEBI:57926"/>
        <dbReference type="ChEBI" id="CHEBI:73682"/>
        <dbReference type="EC" id="2.7.7.87"/>
    </reaction>
</comment>
<feature type="binding site" evidence="15">
    <location>
        <position position="208"/>
    </location>
    <ligand>
        <name>L-threonine</name>
        <dbReference type="ChEBI" id="CHEBI:57926"/>
    </ligand>
</feature>
<feature type="binding site" evidence="15">
    <location>
        <position position="278"/>
    </location>
    <ligand>
        <name>ATP</name>
        <dbReference type="ChEBI" id="CHEBI:30616"/>
    </ligand>
</feature>
<reference evidence="17" key="1">
    <citation type="journal article" date="2020" name="Nat. Commun.">
        <title>Large-scale genome sequencing of mycorrhizal fungi provides insights into the early evolution of symbiotic traits.</title>
        <authorList>
            <person name="Miyauchi S."/>
            <person name="Kiss E."/>
            <person name="Kuo A."/>
            <person name="Drula E."/>
            <person name="Kohler A."/>
            <person name="Sanchez-Garcia M."/>
            <person name="Morin E."/>
            <person name="Andreopoulos B."/>
            <person name="Barry K.W."/>
            <person name="Bonito G."/>
            <person name="Buee M."/>
            <person name="Carver A."/>
            <person name="Chen C."/>
            <person name="Cichocki N."/>
            <person name="Clum A."/>
            <person name="Culley D."/>
            <person name="Crous P.W."/>
            <person name="Fauchery L."/>
            <person name="Girlanda M."/>
            <person name="Hayes R.D."/>
            <person name="Keri Z."/>
            <person name="LaButti K."/>
            <person name="Lipzen A."/>
            <person name="Lombard V."/>
            <person name="Magnuson J."/>
            <person name="Maillard F."/>
            <person name="Murat C."/>
            <person name="Nolan M."/>
            <person name="Ohm R.A."/>
            <person name="Pangilinan J."/>
            <person name="Pereira M.F."/>
            <person name="Perotto S."/>
            <person name="Peter M."/>
            <person name="Pfister S."/>
            <person name="Riley R."/>
            <person name="Sitrit Y."/>
            <person name="Stielow J.B."/>
            <person name="Szollosi G."/>
            <person name="Zifcakova L."/>
            <person name="Stursova M."/>
            <person name="Spatafora J.W."/>
            <person name="Tedersoo L."/>
            <person name="Vaario L.M."/>
            <person name="Yamada A."/>
            <person name="Yan M."/>
            <person name="Wang P."/>
            <person name="Xu J."/>
            <person name="Bruns T."/>
            <person name="Baldrian P."/>
            <person name="Vilgalys R."/>
            <person name="Dunand C."/>
            <person name="Henrissat B."/>
            <person name="Grigoriev I.V."/>
            <person name="Hibbett D."/>
            <person name="Nagy L.G."/>
            <person name="Martin F.M."/>
        </authorList>
    </citation>
    <scope>NUCLEOTIDE SEQUENCE</scope>
    <source>
        <strain evidence="17">UP504</strain>
    </source>
</reference>
<dbReference type="EC" id="2.7.7.87" evidence="3 14"/>
<dbReference type="PANTHER" id="PTHR17490:SF16">
    <property type="entry name" value="THREONYLCARBAMOYL-AMP SYNTHASE"/>
    <property type="match status" value="1"/>
</dbReference>
<dbReference type="InterPro" id="IPR038385">
    <property type="entry name" value="Sua5/YwlC_C"/>
</dbReference>
<evidence type="ECO:0000256" key="13">
    <source>
        <dbReference type="ARBA" id="ARBA00056339"/>
    </source>
</evidence>
<keyword evidence="7 14" id="KW-0819">tRNA processing</keyword>
<evidence type="ECO:0000256" key="6">
    <source>
        <dbReference type="ARBA" id="ARBA00022679"/>
    </source>
</evidence>
<dbReference type="Proteomes" id="UP000886523">
    <property type="component" value="Unassembled WGS sequence"/>
</dbReference>
<accession>A0A9P6AV86</accession>
<dbReference type="InterPro" id="IPR050156">
    <property type="entry name" value="TC-AMP_synthase_SUA5"/>
</dbReference>
<evidence type="ECO:0000256" key="7">
    <source>
        <dbReference type="ARBA" id="ARBA00022694"/>
    </source>
</evidence>
<dbReference type="NCBIfam" id="TIGR00057">
    <property type="entry name" value="L-threonylcarbamoyladenylate synthase"/>
    <property type="match status" value="1"/>
</dbReference>
<keyword evidence="5 14" id="KW-0963">Cytoplasm</keyword>
<dbReference type="GO" id="GO:0005737">
    <property type="term" value="C:cytoplasm"/>
    <property type="evidence" value="ECO:0007669"/>
    <property type="project" value="UniProtKB-SubCell"/>
</dbReference>
<protein>
    <recommendedName>
        <fullName evidence="4 14">Threonylcarbamoyl-AMP synthase</fullName>
        <shortName evidence="14">TC-AMP synthase</shortName>
        <ecNumber evidence="3 14">2.7.7.87</ecNumber>
    </recommendedName>
    <alternativeName>
        <fullName evidence="11 14">L-threonylcarbamoyladenylate synthase</fullName>
    </alternativeName>
</protein>
<evidence type="ECO:0000256" key="10">
    <source>
        <dbReference type="ARBA" id="ARBA00022840"/>
    </source>
</evidence>
<feature type="binding site" evidence="15">
    <location>
        <position position="59"/>
    </location>
    <ligand>
        <name>ATP</name>
        <dbReference type="ChEBI" id="CHEBI:30616"/>
    </ligand>
</feature>
<organism evidence="17 18">
    <name type="scientific">Hydnum rufescens UP504</name>
    <dbReference type="NCBI Taxonomy" id="1448309"/>
    <lineage>
        <taxon>Eukaryota</taxon>
        <taxon>Fungi</taxon>
        <taxon>Dikarya</taxon>
        <taxon>Basidiomycota</taxon>
        <taxon>Agaricomycotina</taxon>
        <taxon>Agaricomycetes</taxon>
        <taxon>Cantharellales</taxon>
        <taxon>Hydnaceae</taxon>
        <taxon>Hydnum</taxon>
    </lineage>
</organism>
<evidence type="ECO:0000256" key="2">
    <source>
        <dbReference type="ARBA" id="ARBA00007663"/>
    </source>
</evidence>
<evidence type="ECO:0000256" key="15">
    <source>
        <dbReference type="PIRSR" id="PIRSR004930-1"/>
    </source>
</evidence>
<gene>
    <name evidence="17" type="ORF">BS47DRAFT_1372825</name>
</gene>
<dbReference type="SUPFAM" id="SSF55821">
    <property type="entry name" value="YrdC/RibB"/>
    <property type="match status" value="1"/>
</dbReference>
<dbReference type="AlphaFoldDB" id="A0A9P6AV86"/>
<keyword evidence="6 14" id="KW-0808">Transferase</keyword>
<keyword evidence="10 14" id="KW-0067">ATP-binding</keyword>
<evidence type="ECO:0000256" key="5">
    <source>
        <dbReference type="ARBA" id="ARBA00022490"/>
    </source>
</evidence>
<keyword evidence="18" id="KW-1185">Reference proteome</keyword>
<dbReference type="FunFam" id="3.90.870.10:FF:000008">
    <property type="entry name" value="Threonylcarbamoyl-AMP synthase"/>
    <property type="match status" value="1"/>
</dbReference>
<dbReference type="EMBL" id="MU128987">
    <property type="protein sequence ID" value="KAF9512369.1"/>
    <property type="molecule type" value="Genomic_DNA"/>
</dbReference>
<dbReference type="Gene3D" id="3.90.870.10">
    <property type="entry name" value="DHBP synthase"/>
    <property type="match status" value="1"/>
</dbReference>
<feature type="binding site" evidence="15">
    <location>
        <position position="144"/>
    </location>
    <ligand>
        <name>ATP</name>
        <dbReference type="ChEBI" id="CHEBI:30616"/>
    </ligand>
</feature>
<evidence type="ECO:0000256" key="1">
    <source>
        <dbReference type="ARBA" id="ARBA00004496"/>
    </source>
</evidence>
<proteinExistence type="inferred from homology"/>
<keyword evidence="8 14" id="KW-0548">Nucleotidyltransferase</keyword>
<comment type="subcellular location">
    <subcellularLocation>
        <location evidence="1 14">Cytoplasm</location>
    </subcellularLocation>
</comment>
<feature type="domain" description="YrdC-like" evidence="16">
    <location>
        <begin position="36"/>
        <end position="228"/>
    </location>
</feature>
<comment type="similarity">
    <text evidence="2 14">Belongs to the SUA5 family.</text>
</comment>
<feature type="binding site" evidence="15">
    <location>
        <position position="82"/>
    </location>
    <ligand>
        <name>ATP</name>
        <dbReference type="ChEBI" id="CHEBI:30616"/>
    </ligand>
</feature>
<dbReference type="GO" id="GO:0006450">
    <property type="term" value="P:regulation of translational fidelity"/>
    <property type="evidence" value="ECO:0007669"/>
    <property type="project" value="TreeGrafter"/>
</dbReference>
<evidence type="ECO:0000256" key="9">
    <source>
        <dbReference type="ARBA" id="ARBA00022741"/>
    </source>
</evidence>
<dbReference type="GO" id="GO:0005524">
    <property type="term" value="F:ATP binding"/>
    <property type="evidence" value="ECO:0007669"/>
    <property type="project" value="UniProtKB-UniRule"/>
</dbReference>
<feature type="binding site" evidence="15">
    <location>
        <position position="178"/>
    </location>
    <ligand>
        <name>ATP</name>
        <dbReference type="ChEBI" id="CHEBI:30616"/>
    </ligand>
</feature>
<dbReference type="InterPro" id="IPR006070">
    <property type="entry name" value="Sua5-like_dom"/>
</dbReference>
<comment type="caution">
    <text evidence="17">The sequence shown here is derived from an EMBL/GenBank/DDBJ whole genome shotgun (WGS) entry which is preliminary data.</text>
</comment>
<dbReference type="OrthoDB" id="412787at2759"/>
<dbReference type="GO" id="GO:0000049">
    <property type="term" value="F:tRNA binding"/>
    <property type="evidence" value="ECO:0007669"/>
    <property type="project" value="TreeGrafter"/>
</dbReference>
<dbReference type="InterPro" id="IPR010923">
    <property type="entry name" value="T(6)A37_SUA5"/>
</dbReference>
<feature type="binding site" evidence="15">
    <location>
        <position position="86"/>
    </location>
    <ligand>
        <name>ATP</name>
        <dbReference type="ChEBI" id="CHEBI:30616"/>
    </ligand>
</feature>
<dbReference type="PANTHER" id="PTHR17490">
    <property type="entry name" value="SUA5"/>
    <property type="match status" value="1"/>
</dbReference>
<evidence type="ECO:0000256" key="4">
    <source>
        <dbReference type="ARBA" id="ARBA00015492"/>
    </source>
</evidence>
<dbReference type="PIRSF" id="PIRSF004930">
    <property type="entry name" value="Tln_factor_SUA5"/>
    <property type="match status" value="1"/>
</dbReference>
<evidence type="ECO:0000313" key="18">
    <source>
        <dbReference type="Proteomes" id="UP000886523"/>
    </source>
</evidence>
<keyword evidence="9 14" id="KW-0547">Nucleotide-binding</keyword>
<evidence type="ECO:0000256" key="14">
    <source>
        <dbReference type="PIRNR" id="PIRNR004930"/>
    </source>
</evidence>
<evidence type="ECO:0000313" key="17">
    <source>
        <dbReference type="EMBL" id="KAF9512369.1"/>
    </source>
</evidence>
<evidence type="ECO:0000259" key="16">
    <source>
        <dbReference type="PROSITE" id="PS51163"/>
    </source>
</evidence>
<dbReference type="InterPro" id="IPR017945">
    <property type="entry name" value="DHBP_synth_RibB-like_a/b_dom"/>
</dbReference>
<feature type="binding site" evidence="15">
    <location>
        <position position="148"/>
    </location>
    <ligand>
        <name>L-threonine</name>
        <dbReference type="ChEBI" id="CHEBI:57926"/>
    </ligand>
</feature>
<dbReference type="InterPro" id="IPR005145">
    <property type="entry name" value="Sua5_C"/>
</dbReference>
<evidence type="ECO:0000256" key="3">
    <source>
        <dbReference type="ARBA" id="ARBA00012584"/>
    </source>
</evidence>
<feature type="binding site" evidence="15">
    <location>
        <position position="224"/>
    </location>
    <ligand>
        <name>ATP</name>
        <dbReference type="ChEBI" id="CHEBI:30616"/>
    </ligand>
</feature>
<sequence length="380" mass="39977">MATAGAQTTQVLQCDPLSITFSKDINTNEISSPSTLSSLVAASLRLKNDLEPIAFPTETVYGLGALALSNPAVLRIFATKGRPADNPLIVHVSSLSMLRRILPPDYIVPQTYTTLINAFWPGPLTLLFPSSSLIPPAVTAGHETVAVRMPSHPVARALIALCDEPLAAPSANSSGKPSPTRAEHVARDLGGKISIILDGGPADVGLESTVVDGLAPDGHLRVLRPGGVTVEDIQKLFPAGAKDNGTDTDADADAMEIDFADDAMEAAPTTPGMKYRHYAPSVPVVLLVPLPTASDSNSTPSLNSLPSASSQRIAILSHTLGSLSTPHITAQRLFDGLLTLDDSGADLILVESVEESREGLAIMNRVRKAAGETRWIDLDR</sequence>
<feature type="binding site" evidence="15">
    <location>
        <position position="168"/>
    </location>
    <ligand>
        <name>L-threonine</name>
        <dbReference type="ChEBI" id="CHEBI:57926"/>
    </ligand>
</feature>
<dbReference type="Gene3D" id="3.40.50.11030">
    <property type="entry name" value="Threonylcarbamoyl-AMP synthase, C-terminal domain"/>
    <property type="match status" value="1"/>
</dbReference>
<comment type="function">
    <text evidence="13">Required for the formation of a threonylcarbamoyl group on adenosine at position 37 (t(6)A37) in tRNAs that read codons beginning with adenine. Likely catalyzes the conversion of L-threonine, HCO(3)(-)/CO(2) and ATP to give threonylcarbamoyl-AMP (TC-AMP) as the acyladenylate intermediate, with the release of diphosphate. Required for normal translation, by ensuring translation fidelity at the level of codon recognition, appropriate translation initiation selection and maintenance of reading frame. Also involved in telomere replication. Binds to single-stranded telomeric (ssTG) DNA and positively regulates telomere length.</text>
</comment>
<evidence type="ECO:0000256" key="8">
    <source>
        <dbReference type="ARBA" id="ARBA00022695"/>
    </source>
</evidence>
<evidence type="ECO:0000256" key="11">
    <source>
        <dbReference type="ARBA" id="ARBA00029774"/>
    </source>
</evidence>
<feature type="binding site" evidence="15">
    <location>
        <position position="91"/>
    </location>
    <ligand>
        <name>L-threonine</name>
        <dbReference type="ChEBI" id="CHEBI:57926"/>
    </ligand>
</feature>